<proteinExistence type="inferred from homology"/>
<dbReference type="Pfam" id="PF00669">
    <property type="entry name" value="Flagellin_N"/>
    <property type="match status" value="1"/>
</dbReference>
<evidence type="ECO:0000259" key="5">
    <source>
        <dbReference type="Pfam" id="PF00700"/>
    </source>
</evidence>
<evidence type="ECO:0000256" key="1">
    <source>
        <dbReference type="ARBA" id="ARBA00005709"/>
    </source>
</evidence>
<evidence type="ECO:0000256" key="2">
    <source>
        <dbReference type="ARBA" id="ARBA00023143"/>
    </source>
</evidence>
<keyword evidence="3" id="KW-0964">Secreted</keyword>
<dbReference type="Gene3D" id="6.10.10.10">
    <property type="entry name" value="Flagellar export chaperone, C-terminal domain"/>
    <property type="match status" value="1"/>
</dbReference>
<dbReference type="InterPro" id="IPR046358">
    <property type="entry name" value="Flagellin_C"/>
</dbReference>
<dbReference type="SUPFAM" id="SSF64518">
    <property type="entry name" value="Phase 1 flagellin"/>
    <property type="match status" value="1"/>
</dbReference>
<comment type="subcellular location">
    <subcellularLocation>
        <location evidence="3">Secreted</location>
    </subcellularLocation>
    <subcellularLocation>
        <location evidence="3">Bacterial flagellum</location>
    </subcellularLocation>
</comment>
<dbReference type="InterPro" id="IPR001492">
    <property type="entry name" value="Flagellin"/>
</dbReference>
<dbReference type="Gene3D" id="2.30.220.10">
    <property type="entry name" value="f41 fragment of flagellin, C-terminal domain"/>
    <property type="match status" value="1"/>
</dbReference>
<gene>
    <name evidence="6" type="ORF">N47_F15170</name>
</gene>
<dbReference type="Gene3D" id="2.170.280.10">
    <property type="entry name" value="f41 fragment of flagellin, middle domain"/>
    <property type="match status" value="1"/>
</dbReference>
<protein>
    <recommendedName>
        <fullName evidence="3">Flagellin</fullName>
    </recommendedName>
</protein>
<feature type="domain" description="Flagellin C-terminal" evidence="5">
    <location>
        <begin position="396"/>
        <end position="481"/>
    </location>
</feature>
<accession>E1YGX8</accession>
<dbReference type="PRINTS" id="PR00207">
    <property type="entry name" value="FLAGELLIN"/>
</dbReference>
<name>E1YGX8_9BACT</name>
<feature type="domain" description="Flagellin N-terminal" evidence="4">
    <location>
        <begin position="5"/>
        <end position="141"/>
    </location>
</feature>
<reference evidence="6" key="1">
    <citation type="journal article" date="2011" name="Environ. Microbiol.">
        <title>Genomic insights into the metabolic potential of the polycyclic aromatic hydrocarbon degrading sulfate-reducing Deltaproteobacterium N47.</title>
        <authorList>
            <person name="Bergmann F."/>
            <person name="Selesi D."/>
            <person name="Weinmaier T."/>
            <person name="Tischler P."/>
            <person name="Rattei T."/>
            <person name="Meckenstock R.U."/>
        </authorList>
    </citation>
    <scope>NUCLEOTIDE SEQUENCE</scope>
</reference>
<dbReference type="PANTHER" id="PTHR42792:SF2">
    <property type="entry name" value="FLAGELLIN"/>
    <property type="match status" value="1"/>
</dbReference>
<dbReference type="AlphaFoldDB" id="E1YGX8"/>
<comment type="similarity">
    <text evidence="1 3">Belongs to the bacterial flagellin family.</text>
</comment>
<dbReference type="GO" id="GO:0005198">
    <property type="term" value="F:structural molecule activity"/>
    <property type="evidence" value="ECO:0007669"/>
    <property type="project" value="UniProtKB-UniRule"/>
</dbReference>
<dbReference type="InterPro" id="IPR001029">
    <property type="entry name" value="Flagellin_N"/>
</dbReference>
<evidence type="ECO:0000313" key="6">
    <source>
        <dbReference type="EMBL" id="CBX29822.1"/>
    </source>
</evidence>
<dbReference type="EMBL" id="FR695873">
    <property type="protein sequence ID" value="CBX29822.1"/>
    <property type="molecule type" value="Genomic_DNA"/>
</dbReference>
<dbReference type="GO" id="GO:0005576">
    <property type="term" value="C:extracellular region"/>
    <property type="evidence" value="ECO:0007669"/>
    <property type="project" value="UniProtKB-SubCell"/>
</dbReference>
<comment type="function">
    <text evidence="3">Flagellin is the subunit protein which polymerizes to form the filaments of bacterial flagella.</text>
</comment>
<evidence type="ECO:0000256" key="3">
    <source>
        <dbReference type="RuleBase" id="RU362073"/>
    </source>
</evidence>
<organism evidence="6">
    <name type="scientific">uncultured Desulfobacterium sp</name>
    <dbReference type="NCBI Taxonomy" id="201089"/>
    <lineage>
        <taxon>Bacteria</taxon>
        <taxon>Pseudomonadati</taxon>
        <taxon>Thermodesulfobacteriota</taxon>
        <taxon>Desulfobacteria</taxon>
        <taxon>Desulfobacterales</taxon>
        <taxon>Desulfobacteriaceae</taxon>
        <taxon>Desulfobacterium</taxon>
        <taxon>environmental samples</taxon>
    </lineage>
</organism>
<keyword evidence="2 3" id="KW-0975">Bacterial flagellum</keyword>
<dbReference type="InterPro" id="IPR042187">
    <property type="entry name" value="Flagellin_C_sub2"/>
</dbReference>
<dbReference type="Pfam" id="PF00700">
    <property type="entry name" value="Flagellin_C"/>
    <property type="match status" value="1"/>
</dbReference>
<dbReference type="PANTHER" id="PTHR42792">
    <property type="entry name" value="FLAGELLIN"/>
    <property type="match status" value="1"/>
</dbReference>
<evidence type="ECO:0000259" key="4">
    <source>
        <dbReference type="Pfam" id="PF00669"/>
    </source>
</evidence>
<dbReference type="GO" id="GO:0009288">
    <property type="term" value="C:bacterial-type flagellum"/>
    <property type="evidence" value="ECO:0007669"/>
    <property type="project" value="UniProtKB-SubCell"/>
</dbReference>
<sequence>MGLRIQNNIAAMNAHKNLQISDSAMSKSLQRLSSGYRINNAADDAAGLAISQGFRADIASFKVASRNTSEASAMLQVAEGGMDQIGNMLTRLKELATQAASANVGSSERTKINAEATALTSEIDRIANSTKYGSTALLTGTFGASQTGALGAAAVANHVTGIVDDSADNVSYDFVDSGAGSIATSVKVTALGAGVTEGTYTISQTAAGIIKIVNSSGTVSESYSGALTGDTLTFANLGITITVTGSTLDVAVGFSAGAAATTLTLNRTGLTSLNISQAKAGTYNITQTAAGVIGVTNSAGTASQLLSFQSSDTTLDFNVLGISFKLGAGFSNTTMELNGMQMTVAANTSAAGNVFQVGAQNNSDNQISLAIGGVRTASLGLTGLDLSTATGAQTALDTIDSAVSTLSGLRGDVGASMNRLSYAAANLATTIENTQAAESVIRDVDMASEMTDFTKNQILLQAGTAMLAQANMAPQGILSLLK</sequence>
<dbReference type="Gene3D" id="1.20.1330.10">
    <property type="entry name" value="f41 fragment of flagellin, N-terminal domain"/>
    <property type="match status" value="1"/>
</dbReference>